<dbReference type="InterPro" id="IPR014729">
    <property type="entry name" value="Rossmann-like_a/b/a_fold"/>
</dbReference>
<dbReference type="PANTHER" id="PTHR30336:SF20">
    <property type="entry name" value="DUF218 DOMAIN-CONTAINING PROTEIN"/>
    <property type="match status" value="1"/>
</dbReference>
<dbReference type="EMBL" id="JAQHRD010000003">
    <property type="protein sequence ID" value="KAJ6443184.1"/>
    <property type="molecule type" value="Genomic_DNA"/>
</dbReference>
<evidence type="ECO:0000313" key="3">
    <source>
        <dbReference type="Proteomes" id="UP001163105"/>
    </source>
</evidence>
<accession>A0AB34FUZ2</accession>
<dbReference type="GO" id="GO:0005886">
    <property type="term" value="C:plasma membrane"/>
    <property type="evidence" value="ECO:0007669"/>
    <property type="project" value="TreeGrafter"/>
</dbReference>
<evidence type="ECO:0000259" key="1">
    <source>
        <dbReference type="Pfam" id="PF02698"/>
    </source>
</evidence>
<protein>
    <submittedName>
        <fullName evidence="2">Cyclopropane-fatty-acyl-phospholipid synthase</fullName>
    </submittedName>
</protein>
<dbReference type="InterPro" id="IPR051599">
    <property type="entry name" value="Cell_Envelope_Assoc"/>
</dbReference>
<evidence type="ECO:0000313" key="2">
    <source>
        <dbReference type="EMBL" id="KAJ6443184.1"/>
    </source>
</evidence>
<dbReference type="AlphaFoldDB" id="A0AB34FUZ2"/>
<keyword evidence="3" id="KW-1185">Reference proteome</keyword>
<dbReference type="CDD" id="cd06259">
    <property type="entry name" value="YdcF-like"/>
    <property type="match status" value="1"/>
</dbReference>
<dbReference type="InterPro" id="IPR003848">
    <property type="entry name" value="DUF218"/>
</dbReference>
<feature type="domain" description="DUF218" evidence="1">
    <location>
        <begin position="44"/>
        <end position="151"/>
    </location>
</feature>
<reference evidence="2" key="1">
    <citation type="submission" date="2023-01" db="EMBL/GenBank/DDBJ databases">
        <title>The growth and conidiation of Purpureocillium lavendulum are regulated by nitrogen source and histone H3K14 acetylation.</title>
        <authorList>
            <person name="Tang P."/>
            <person name="Han J."/>
            <person name="Zhang C."/>
            <person name="Tang P."/>
            <person name="Qi F."/>
            <person name="Zhang K."/>
            <person name="Liang L."/>
        </authorList>
    </citation>
    <scope>NUCLEOTIDE SEQUENCE</scope>
    <source>
        <strain evidence="2">YMF1.00683</strain>
    </source>
</reference>
<dbReference type="Pfam" id="PF02698">
    <property type="entry name" value="DUF218"/>
    <property type="match status" value="1"/>
</dbReference>
<organism evidence="2 3">
    <name type="scientific">Purpureocillium lavendulum</name>
    <dbReference type="NCBI Taxonomy" id="1247861"/>
    <lineage>
        <taxon>Eukaryota</taxon>
        <taxon>Fungi</taxon>
        <taxon>Dikarya</taxon>
        <taxon>Ascomycota</taxon>
        <taxon>Pezizomycotina</taxon>
        <taxon>Sordariomycetes</taxon>
        <taxon>Hypocreomycetidae</taxon>
        <taxon>Hypocreales</taxon>
        <taxon>Ophiocordycipitaceae</taxon>
        <taxon>Purpureocillium</taxon>
    </lineage>
</organism>
<gene>
    <name evidence="2" type="ORF">O9K51_04363</name>
</gene>
<dbReference type="PANTHER" id="PTHR30336">
    <property type="entry name" value="INNER MEMBRANE PROTEIN, PROBABLE PERMEASE"/>
    <property type="match status" value="1"/>
</dbReference>
<sequence length="246" mass="27099">MGSSAAGDSPEALERDAELIFQYHQLGHEPQASDVIFCLCSLDLRVAERAAQLWLDGLAPWLVFSGASGKLTRGLFGGLPEAEAFAAVARRMGVPGERIVVEPRATNTGENVRFTHALLRERGIRADSLVLVQKPYMERRTWATFRRQWPGADAADSDSSDADAVRICVTSPRFAAFADYPDAENPRALVVNVMVGDLVRIRDYPARGFQVEQDIPPEVWAAMGRLVRAGYDEHLPEGFTLEEQTA</sequence>
<comment type="caution">
    <text evidence="2">The sequence shown here is derived from an EMBL/GenBank/DDBJ whole genome shotgun (WGS) entry which is preliminary data.</text>
</comment>
<dbReference type="Proteomes" id="UP001163105">
    <property type="component" value="Unassembled WGS sequence"/>
</dbReference>
<name>A0AB34FUZ2_9HYPO</name>
<proteinExistence type="predicted"/>
<dbReference type="Gene3D" id="3.40.50.620">
    <property type="entry name" value="HUPs"/>
    <property type="match status" value="1"/>
</dbReference>